<evidence type="ECO:0000256" key="6">
    <source>
        <dbReference type="ARBA" id="ARBA00023136"/>
    </source>
</evidence>
<dbReference type="CDD" id="cd17321">
    <property type="entry name" value="MFS_MMR_MDR_like"/>
    <property type="match status" value="1"/>
</dbReference>
<dbReference type="InterPro" id="IPR011701">
    <property type="entry name" value="MFS"/>
</dbReference>
<dbReference type="Pfam" id="PF07690">
    <property type="entry name" value="MFS_1"/>
    <property type="match status" value="1"/>
</dbReference>
<evidence type="ECO:0000256" key="5">
    <source>
        <dbReference type="ARBA" id="ARBA00022989"/>
    </source>
</evidence>
<organism evidence="9 10">
    <name type="scientific">Crenobacter cavernae</name>
    <dbReference type="NCBI Taxonomy" id="2290923"/>
    <lineage>
        <taxon>Bacteria</taxon>
        <taxon>Pseudomonadati</taxon>
        <taxon>Pseudomonadota</taxon>
        <taxon>Betaproteobacteria</taxon>
        <taxon>Neisseriales</taxon>
        <taxon>Neisseriaceae</taxon>
        <taxon>Crenobacter</taxon>
    </lineage>
</organism>
<comment type="subcellular location">
    <subcellularLocation>
        <location evidence="1">Cell membrane</location>
        <topology evidence="1">Multi-pass membrane protein</topology>
    </subcellularLocation>
</comment>
<feature type="transmembrane region" description="Helical" evidence="7">
    <location>
        <begin position="432"/>
        <end position="453"/>
    </location>
</feature>
<evidence type="ECO:0000256" key="2">
    <source>
        <dbReference type="ARBA" id="ARBA00022448"/>
    </source>
</evidence>
<dbReference type="EMBL" id="REGR01000006">
    <property type="protein sequence ID" value="RXZ43884.1"/>
    <property type="molecule type" value="Genomic_DNA"/>
</dbReference>
<evidence type="ECO:0000256" key="3">
    <source>
        <dbReference type="ARBA" id="ARBA00022475"/>
    </source>
</evidence>
<dbReference type="InterPro" id="IPR036259">
    <property type="entry name" value="MFS_trans_sf"/>
</dbReference>
<name>A0ABY0FD62_9NEIS</name>
<feature type="transmembrane region" description="Helical" evidence="7">
    <location>
        <begin position="57"/>
        <end position="77"/>
    </location>
</feature>
<feature type="transmembrane region" description="Helical" evidence="7">
    <location>
        <begin position="271"/>
        <end position="297"/>
    </location>
</feature>
<dbReference type="PROSITE" id="PS50850">
    <property type="entry name" value="MFS"/>
    <property type="match status" value="1"/>
</dbReference>
<evidence type="ECO:0000313" key="9">
    <source>
        <dbReference type="EMBL" id="RXZ43884.1"/>
    </source>
</evidence>
<dbReference type="PANTHER" id="PTHR42718">
    <property type="entry name" value="MAJOR FACILITATOR SUPERFAMILY MULTIDRUG TRANSPORTER MFSC"/>
    <property type="match status" value="1"/>
</dbReference>
<evidence type="ECO:0000256" key="7">
    <source>
        <dbReference type="SAM" id="Phobius"/>
    </source>
</evidence>
<keyword evidence="10" id="KW-1185">Reference proteome</keyword>
<evidence type="ECO:0000313" key="10">
    <source>
        <dbReference type="Proteomes" id="UP000290682"/>
    </source>
</evidence>
<dbReference type="PRINTS" id="PR01036">
    <property type="entry name" value="TCRTETB"/>
</dbReference>
<keyword evidence="3" id="KW-1003">Cell membrane</keyword>
<evidence type="ECO:0000256" key="1">
    <source>
        <dbReference type="ARBA" id="ARBA00004651"/>
    </source>
</evidence>
<dbReference type="Gene3D" id="1.20.1720.10">
    <property type="entry name" value="Multidrug resistance protein D"/>
    <property type="match status" value="1"/>
</dbReference>
<gene>
    <name evidence="9" type="ORF">EBB06_08395</name>
</gene>
<feature type="transmembrane region" description="Helical" evidence="7">
    <location>
        <begin position="408"/>
        <end position="426"/>
    </location>
</feature>
<dbReference type="PANTHER" id="PTHR42718:SF46">
    <property type="entry name" value="BLR6921 PROTEIN"/>
    <property type="match status" value="1"/>
</dbReference>
<feature type="transmembrane region" description="Helical" evidence="7">
    <location>
        <begin position="172"/>
        <end position="193"/>
    </location>
</feature>
<dbReference type="Proteomes" id="UP000290682">
    <property type="component" value="Unassembled WGS sequence"/>
</dbReference>
<proteinExistence type="predicted"/>
<feature type="transmembrane region" description="Helical" evidence="7">
    <location>
        <begin position="337"/>
        <end position="359"/>
    </location>
</feature>
<dbReference type="SUPFAM" id="SSF103473">
    <property type="entry name" value="MFS general substrate transporter"/>
    <property type="match status" value="1"/>
</dbReference>
<accession>A0ABY0FD62</accession>
<keyword evidence="2" id="KW-0813">Transport</keyword>
<keyword evidence="5 7" id="KW-1133">Transmembrane helix</keyword>
<feature type="transmembrane region" description="Helical" evidence="7">
    <location>
        <begin position="230"/>
        <end position="251"/>
    </location>
</feature>
<keyword evidence="4 7" id="KW-0812">Transmembrane</keyword>
<feature type="transmembrane region" description="Helical" evidence="7">
    <location>
        <begin position="21"/>
        <end position="45"/>
    </location>
</feature>
<dbReference type="InterPro" id="IPR020846">
    <property type="entry name" value="MFS_dom"/>
</dbReference>
<reference evidence="9 10" key="1">
    <citation type="submission" date="2018-10" db="EMBL/GenBank/DDBJ databases">
        <title>Draft genome of Fastidiocella sp. strain 375T, a bacterium isolated from a karstic cave dripping water.</title>
        <authorList>
            <person name="Coelho C."/>
            <person name="Verissimo A."/>
            <person name="Tiago I."/>
        </authorList>
    </citation>
    <scope>NUCLEOTIDE SEQUENCE [LARGE SCALE GENOMIC DNA]</scope>
    <source>
        <strain evidence="9 10">CAVE-375</strain>
    </source>
</reference>
<evidence type="ECO:0000256" key="4">
    <source>
        <dbReference type="ARBA" id="ARBA00022692"/>
    </source>
</evidence>
<feature type="domain" description="Major facilitator superfamily (MFS) profile" evidence="8">
    <location>
        <begin position="20"/>
        <end position="456"/>
    </location>
</feature>
<comment type="caution">
    <text evidence="9">The sequence shown here is derived from an EMBL/GenBank/DDBJ whole genome shotgun (WGS) entry which is preliminary data.</text>
</comment>
<sequence length="462" mass="47442">MQAQTLGRPDGLPLPQRYWAILTIALGVTMAVLDGAIANVALPAIARDLHASPAASIWVVNAYQLSITVSLLAFAALGDIVGYRRVYRAGLVVFTVTSGLCALSDSLATLTAARVLQGLGAAGVMSVNTALIRTIYPKAYLGRGLAINSFLVAFSSAAGPTLASAILSFASWPWLFAVNLPVGLVAALLAFRALPDNAHRAEQRFDVPSALLNAATFGLLIFAVDGFGHGQSPLVVGGLLAALLAVGTVFVRRQLRLAVPLLPIDLLRIPLFGLSICTSICSFTAQALALVSLPFFLQGMLGRSQVETGLLMTPWPLAIMFVAPFAGRLVEKYSPGLLGGLGLAMLAAGLALLATLPAAPDNVDIAWRMALCGAGFGLFQSPNNFALLSSAPAQRSGGASGMLGTARLIGQTGGAALVALLFNVFPANGSHVALLVAASCAAIAAAVSCLRIANTGVHAIAN</sequence>
<feature type="transmembrane region" description="Helical" evidence="7">
    <location>
        <begin position="205"/>
        <end position="224"/>
    </location>
</feature>
<dbReference type="Gene3D" id="1.20.1250.20">
    <property type="entry name" value="MFS general substrate transporter like domains"/>
    <property type="match status" value="1"/>
</dbReference>
<keyword evidence="6 7" id="KW-0472">Membrane</keyword>
<evidence type="ECO:0000259" key="8">
    <source>
        <dbReference type="PROSITE" id="PS50850"/>
    </source>
</evidence>
<feature type="transmembrane region" description="Helical" evidence="7">
    <location>
        <begin position="115"/>
        <end position="133"/>
    </location>
</feature>
<feature type="transmembrane region" description="Helical" evidence="7">
    <location>
        <begin position="309"/>
        <end position="330"/>
    </location>
</feature>
<dbReference type="RefSeq" id="WP_129212754.1">
    <property type="nucleotide sequence ID" value="NZ_REGR01000006.1"/>
</dbReference>
<protein>
    <submittedName>
        <fullName evidence="9">MFS transporter</fullName>
    </submittedName>
</protein>
<feature type="transmembrane region" description="Helical" evidence="7">
    <location>
        <begin position="145"/>
        <end position="166"/>
    </location>
</feature>